<comment type="pathway">
    <text evidence="3">Carbohydrate metabolism; galactose metabolism.</text>
</comment>
<dbReference type="OrthoDB" id="9402762at2759"/>
<dbReference type="GO" id="GO:0003978">
    <property type="term" value="F:UDP-glucose 4-epimerase activity"/>
    <property type="evidence" value="ECO:0007669"/>
    <property type="project" value="UniProtKB-EC"/>
</dbReference>
<comment type="similarity">
    <text evidence="9">In the C-terminal section; belongs to the aldose epimerase family.</text>
</comment>
<evidence type="ECO:0000313" key="12">
    <source>
        <dbReference type="Proteomes" id="UP000673691"/>
    </source>
</evidence>
<dbReference type="Proteomes" id="UP000673691">
    <property type="component" value="Unassembled WGS sequence"/>
</dbReference>
<comment type="pathway">
    <text evidence="4">Carbohydrate metabolism; hexose metabolism.</text>
</comment>
<keyword evidence="5" id="KW-0520">NAD</keyword>
<dbReference type="EMBL" id="JAEFCI010008822">
    <property type="protein sequence ID" value="KAG5458213.1"/>
    <property type="molecule type" value="Genomic_DNA"/>
</dbReference>
<evidence type="ECO:0000256" key="9">
    <source>
        <dbReference type="ARBA" id="ARBA00038238"/>
    </source>
</evidence>
<proteinExistence type="inferred from homology"/>
<evidence type="ECO:0000256" key="5">
    <source>
        <dbReference type="ARBA" id="ARBA00023027"/>
    </source>
</evidence>
<keyword evidence="6" id="KW-0413">Isomerase</keyword>
<comment type="function">
    <text evidence="7">Mutarotase converts alpha-aldose to the beta-anomer. It is active on D-glucose, L-arabinose, D-xylose, D-galactose, maltose and lactose.</text>
</comment>
<dbReference type="InterPro" id="IPR036291">
    <property type="entry name" value="NAD(P)-bd_dom_sf"/>
</dbReference>
<dbReference type="AlphaFoldDB" id="A0A8H8DHB0"/>
<comment type="cofactor">
    <cofactor evidence="2">
        <name>NAD(+)</name>
        <dbReference type="ChEBI" id="CHEBI:57540"/>
    </cofactor>
</comment>
<keyword evidence="12" id="KW-1185">Reference proteome</keyword>
<comment type="catalytic activity">
    <reaction evidence="1">
        <text>UDP-alpha-D-glucose = UDP-alpha-D-galactose</text>
        <dbReference type="Rhea" id="RHEA:22168"/>
        <dbReference type="ChEBI" id="CHEBI:58885"/>
        <dbReference type="ChEBI" id="CHEBI:66914"/>
        <dbReference type="EC" id="5.1.3.2"/>
    </reaction>
</comment>
<dbReference type="InterPro" id="IPR016040">
    <property type="entry name" value="NAD(P)-bd_dom"/>
</dbReference>
<evidence type="ECO:0000256" key="3">
    <source>
        <dbReference type="ARBA" id="ARBA00004947"/>
    </source>
</evidence>
<reference evidence="11 12" key="1">
    <citation type="journal article" name="Sci. Rep.">
        <title>Genome-scale phylogenetic analyses confirm Olpidium as the closest living zoosporic fungus to the non-flagellated, terrestrial fungi.</title>
        <authorList>
            <person name="Chang Y."/>
            <person name="Rochon D."/>
            <person name="Sekimoto S."/>
            <person name="Wang Y."/>
            <person name="Chovatia M."/>
            <person name="Sandor L."/>
            <person name="Salamov A."/>
            <person name="Grigoriev I.V."/>
            <person name="Stajich J.E."/>
            <person name="Spatafora J.W."/>
        </authorList>
    </citation>
    <scope>NUCLEOTIDE SEQUENCE [LARGE SCALE GENOMIC DNA]</scope>
    <source>
        <strain evidence="11">S191</strain>
    </source>
</reference>
<evidence type="ECO:0000259" key="10">
    <source>
        <dbReference type="Pfam" id="PF16363"/>
    </source>
</evidence>
<dbReference type="CDD" id="cd05247">
    <property type="entry name" value="UDP_G4E_1_SDR_e"/>
    <property type="match status" value="1"/>
</dbReference>
<evidence type="ECO:0000256" key="8">
    <source>
        <dbReference type="ARBA" id="ARBA00037955"/>
    </source>
</evidence>
<accession>A0A8H8DHB0</accession>
<dbReference type="PANTHER" id="PTHR43725:SF47">
    <property type="entry name" value="UDP-GLUCOSE 4-EPIMERASE"/>
    <property type="match status" value="1"/>
</dbReference>
<dbReference type="Gene3D" id="3.40.50.720">
    <property type="entry name" value="NAD(P)-binding Rossmann-like Domain"/>
    <property type="match status" value="2"/>
</dbReference>
<gene>
    <name evidence="11" type="ORF">BJ554DRAFT_1607</name>
</gene>
<organism evidence="11 12">
    <name type="scientific">Olpidium bornovanus</name>
    <dbReference type="NCBI Taxonomy" id="278681"/>
    <lineage>
        <taxon>Eukaryota</taxon>
        <taxon>Fungi</taxon>
        <taxon>Fungi incertae sedis</taxon>
        <taxon>Olpidiomycota</taxon>
        <taxon>Olpidiomycotina</taxon>
        <taxon>Olpidiomycetes</taxon>
        <taxon>Olpidiales</taxon>
        <taxon>Olpidiaceae</taxon>
        <taxon>Olpidium</taxon>
    </lineage>
</organism>
<comment type="similarity">
    <text evidence="8">In the N-terminal section; belongs to the NAD(P)-dependent epimerase/dehydratase family.</text>
</comment>
<dbReference type="Gene3D" id="3.90.25.10">
    <property type="entry name" value="UDP-galactose 4-epimerase, domain 1"/>
    <property type="match status" value="1"/>
</dbReference>
<protein>
    <submittedName>
        <fullName evidence="11">UDP-glucose 4-epimerase</fullName>
    </submittedName>
</protein>
<dbReference type="InterPro" id="IPR005886">
    <property type="entry name" value="UDP_G4E"/>
</dbReference>
<evidence type="ECO:0000256" key="4">
    <source>
        <dbReference type="ARBA" id="ARBA00005028"/>
    </source>
</evidence>
<dbReference type="NCBIfam" id="TIGR01179">
    <property type="entry name" value="galE"/>
    <property type="match status" value="1"/>
</dbReference>
<feature type="domain" description="NAD(P)-binding" evidence="10">
    <location>
        <begin position="44"/>
        <end position="146"/>
    </location>
</feature>
<evidence type="ECO:0000256" key="2">
    <source>
        <dbReference type="ARBA" id="ARBA00001911"/>
    </source>
</evidence>
<name>A0A8H8DHB0_9FUNG</name>
<evidence type="ECO:0000313" key="11">
    <source>
        <dbReference type="EMBL" id="KAG5458213.1"/>
    </source>
</evidence>
<feature type="domain" description="NAD(P)-binding" evidence="10">
    <location>
        <begin position="198"/>
        <end position="422"/>
    </location>
</feature>
<dbReference type="GO" id="GO:0005829">
    <property type="term" value="C:cytosol"/>
    <property type="evidence" value="ECO:0007669"/>
    <property type="project" value="TreeGrafter"/>
</dbReference>
<evidence type="ECO:0000256" key="6">
    <source>
        <dbReference type="ARBA" id="ARBA00023235"/>
    </source>
</evidence>
<dbReference type="SUPFAM" id="SSF51735">
    <property type="entry name" value="NAD(P)-binding Rossmann-fold domains"/>
    <property type="match status" value="2"/>
</dbReference>
<dbReference type="GO" id="GO:0006012">
    <property type="term" value="P:galactose metabolic process"/>
    <property type="evidence" value="ECO:0007669"/>
    <property type="project" value="InterPro"/>
</dbReference>
<sequence length="439" mass="47744">MPVPTASLPSPSPFPPYYGAGFPPFRPIPLERVSSSFLLRLPKVTGGCGYIGSHTVLELLEAGFGVVVVDNLCNASEESLRRVEEITGAKAKKAAFYKVDVLDRPALDGVFARHPDISAVVHFAGWKAVGESTQIPLAYYKNNIAGEWFVGQTPGAGPRSGSGESRGFVPDPESAPFEDFGDRTFTPLLTTPFGRLLQGTVTLLEAMKAAKVHRIVFSSSATVYGNPPKVPIPETSPLHSTNPYGRSKLFIESIIRDLCEAEPEVFSACLLRYFNPAGAHPSGRMGENPRGVPNNLMPFTAQVAIGQRDHVSVFGNDYETRDGTGIRDYLHVVDLARGHLAALRKLESLEKPSCLVYNLGTGRGSTVLEMIAAMSKAVGRQIPYKIVGRRPGDVRDLTADPTLANRELNWKAEVTLDQMCADLWRWQSNNPHGYADAPK</sequence>
<comment type="caution">
    <text evidence="11">The sequence shown here is derived from an EMBL/GenBank/DDBJ whole genome shotgun (WGS) entry which is preliminary data.</text>
</comment>
<dbReference type="Pfam" id="PF16363">
    <property type="entry name" value="GDP_Man_Dehyd"/>
    <property type="match status" value="2"/>
</dbReference>
<dbReference type="PANTHER" id="PTHR43725">
    <property type="entry name" value="UDP-GLUCOSE 4-EPIMERASE"/>
    <property type="match status" value="1"/>
</dbReference>
<evidence type="ECO:0000256" key="7">
    <source>
        <dbReference type="ARBA" id="ARBA00037676"/>
    </source>
</evidence>
<evidence type="ECO:0000256" key="1">
    <source>
        <dbReference type="ARBA" id="ARBA00000083"/>
    </source>
</evidence>